<proteinExistence type="predicted"/>
<name>Q1CYV9_MYXXD</name>
<reference evidence="2 3" key="1">
    <citation type="journal article" date="2006" name="Proc. Natl. Acad. Sci. U.S.A.">
        <title>Evolution of sensory complexity recorded in a myxobacterial genome.</title>
        <authorList>
            <person name="Goldman B.S."/>
            <person name="Nierman W.C."/>
            <person name="Kaiser D."/>
            <person name="Slater S.C."/>
            <person name="Durkin A.S."/>
            <person name="Eisen J.A."/>
            <person name="Ronning C.M."/>
            <person name="Barbazuk W.B."/>
            <person name="Blanchard M."/>
            <person name="Field C."/>
            <person name="Halling C."/>
            <person name="Hinkle G."/>
            <person name="Iartchuk O."/>
            <person name="Kim H.S."/>
            <person name="Mackenzie C."/>
            <person name="Madupu R."/>
            <person name="Miller N."/>
            <person name="Shvartsbeyn A."/>
            <person name="Sullivan S.A."/>
            <person name="Vaudin M."/>
            <person name="Wiegand R."/>
            <person name="Kaplan H.B."/>
        </authorList>
    </citation>
    <scope>NUCLEOTIDE SEQUENCE [LARGE SCALE GENOMIC DNA]</scope>
    <source>
        <strain evidence="3">DK1622</strain>
    </source>
</reference>
<organism evidence="2 3">
    <name type="scientific">Myxococcus xanthus (strain DK1622)</name>
    <dbReference type="NCBI Taxonomy" id="246197"/>
    <lineage>
        <taxon>Bacteria</taxon>
        <taxon>Pseudomonadati</taxon>
        <taxon>Myxococcota</taxon>
        <taxon>Myxococcia</taxon>
        <taxon>Myxococcales</taxon>
        <taxon>Cystobacterineae</taxon>
        <taxon>Myxococcaceae</taxon>
        <taxon>Myxococcus</taxon>
    </lineage>
</organism>
<dbReference type="AlphaFoldDB" id="Q1CYV9"/>
<dbReference type="EMBL" id="CP000113">
    <property type="protein sequence ID" value="ABF92356.1"/>
    <property type="molecule type" value="Genomic_DNA"/>
</dbReference>
<evidence type="ECO:0000313" key="2">
    <source>
        <dbReference type="EMBL" id="ABF92356.1"/>
    </source>
</evidence>
<keyword evidence="3" id="KW-1185">Reference proteome</keyword>
<dbReference type="STRING" id="246197.MXAN_6288"/>
<feature type="compositionally biased region" description="Basic and acidic residues" evidence="1">
    <location>
        <begin position="36"/>
        <end position="56"/>
    </location>
</feature>
<protein>
    <submittedName>
        <fullName evidence="2">Uncharacterized protein</fullName>
    </submittedName>
</protein>
<accession>Q1CYV9</accession>
<dbReference type="Proteomes" id="UP000002402">
    <property type="component" value="Chromosome"/>
</dbReference>
<dbReference type="GeneID" id="51987710"/>
<dbReference type="KEGG" id="mxa:MXAN_6288"/>
<evidence type="ECO:0000313" key="3">
    <source>
        <dbReference type="Proteomes" id="UP000002402"/>
    </source>
</evidence>
<dbReference type="RefSeq" id="WP_011556223.1">
    <property type="nucleotide sequence ID" value="NC_008095.1"/>
</dbReference>
<gene>
    <name evidence="2" type="ordered locus">MXAN_6288</name>
</gene>
<dbReference type="EnsemblBacteria" id="ABF92356">
    <property type="protein sequence ID" value="ABF92356"/>
    <property type="gene ID" value="MXAN_6288"/>
</dbReference>
<evidence type="ECO:0000256" key="1">
    <source>
        <dbReference type="SAM" id="MobiDB-lite"/>
    </source>
</evidence>
<dbReference type="HOGENOM" id="CLU_3009559_0_0_7"/>
<sequence length="56" mass="6320">MWINQDGAVRGQVELGFVDFAKATPTVQALPRLRIARTEKPRGRERAGHPAHLRED</sequence>
<feature type="region of interest" description="Disordered" evidence="1">
    <location>
        <begin position="35"/>
        <end position="56"/>
    </location>
</feature>